<keyword evidence="3" id="KW-0547">Nucleotide-binding</keyword>
<feature type="domain" description="Zeta toxin" evidence="7">
    <location>
        <begin position="6"/>
        <end position="116"/>
    </location>
</feature>
<dbReference type="EC" id="2.7.1.176" evidence="2"/>
<dbReference type="Proteomes" id="UP001225356">
    <property type="component" value="Unassembled WGS sequence"/>
</dbReference>
<proteinExistence type="inferred from homology"/>
<keyword evidence="4" id="KW-0067">ATP-binding</keyword>
<reference evidence="8 9" key="1">
    <citation type="submission" date="2023-07" db="EMBL/GenBank/DDBJ databases">
        <title>Sequencing the genomes of 1000 actinobacteria strains.</title>
        <authorList>
            <person name="Klenk H.-P."/>
        </authorList>
    </citation>
    <scope>NUCLEOTIDE SEQUENCE [LARGE SCALE GENOMIC DNA]</scope>
    <source>
        <strain evidence="8 9">DSM 46740</strain>
    </source>
</reference>
<evidence type="ECO:0000256" key="2">
    <source>
        <dbReference type="ARBA" id="ARBA00011963"/>
    </source>
</evidence>
<keyword evidence="9" id="KW-1185">Reference proteome</keyword>
<evidence type="ECO:0000259" key="7">
    <source>
        <dbReference type="Pfam" id="PF06414"/>
    </source>
</evidence>
<dbReference type="Pfam" id="PF06414">
    <property type="entry name" value="Zeta_toxin"/>
    <property type="match status" value="1"/>
</dbReference>
<accession>A0ABT9QUR0</accession>
<dbReference type="EMBL" id="JAUSQU010000003">
    <property type="protein sequence ID" value="MDP9850477.1"/>
    <property type="molecule type" value="Genomic_DNA"/>
</dbReference>
<comment type="catalytic activity">
    <reaction evidence="6">
        <text>UDP-N-acetyl-alpha-D-glucosamine + ATP = UDP-N-acetyl-alpha-D-glucosamine 3'-phosphate + ADP + H(+)</text>
        <dbReference type="Rhea" id="RHEA:32671"/>
        <dbReference type="ChEBI" id="CHEBI:15378"/>
        <dbReference type="ChEBI" id="CHEBI:30616"/>
        <dbReference type="ChEBI" id="CHEBI:57705"/>
        <dbReference type="ChEBI" id="CHEBI:64353"/>
        <dbReference type="ChEBI" id="CHEBI:456216"/>
        <dbReference type="EC" id="2.7.1.176"/>
    </reaction>
</comment>
<sequence>MRIGSQDLRERRVDVVIETTMQNPAFFADSVAQYRSEGYRPEVAFLAVPQALSRQGILHRYHEQVRDHGHGRLTVPEKHETSYSGILTSAELIDAGRLADTVVVFRRGNTLLYANHVGPDGQRGAPPRTRQAIEAERLRPWAETEVQEFEAVQQRLRTQMDPGHGLER</sequence>
<gene>
    <name evidence="8" type="ORF">J2853_009773</name>
</gene>
<protein>
    <recommendedName>
        <fullName evidence="5">UDP-N-acetylglucosamine kinase</fullName>
        <ecNumber evidence="2">2.7.1.176</ecNumber>
    </recommendedName>
    <alternativeName>
        <fullName evidence="5">UDP-N-acetylglucosamine kinase</fullName>
    </alternativeName>
</protein>
<dbReference type="RefSeq" id="WP_307569536.1">
    <property type="nucleotide sequence ID" value="NZ_JAUSQU010000003.1"/>
</dbReference>
<name>A0ABT9QUR0_9ACTN</name>
<comment type="similarity">
    <text evidence="1">Belongs to the zeta toxin family.</text>
</comment>
<evidence type="ECO:0000256" key="1">
    <source>
        <dbReference type="ARBA" id="ARBA00009104"/>
    </source>
</evidence>
<evidence type="ECO:0000313" key="9">
    <source>
        <dbReference type="Proteomes" id="UP001225356"/>
    </source>
</evidence>
<evidence type="ECO:0000313" key="8">
    <source>
        <dbReference type="EMBL" id="MDP9850477.1"/>
    </source>
</evidence>
<evidence type="ECO:0000256" key="4">
    <source>
        <dbReference type="ARBA" id="ARBA00022840"/>
    </source>
</evidence>
<comment type="caution">
    <text evidence="8">The sequence shown here is derived from an EMBL/GenBank/DDBJ whole genome shotgun (WGS) entry which is preliminary data.</text>
</comment>
<organism evidence="8 9">
    <name type="scientific">Streptosporangium lutulentum</name>
    <dbReference type="NCBI Taxonomy" id="1461250"/>
    <lineage>
        <taxon>Bacteria</taxon>
        <taxon>Bacillati</taxon>
        <taxon>Actinomycetota</taxon>
        <taxon>Actinomycetes</taxon>
        <taxon>Streptosporangiales</taxon>
        <taxon>Streptosporangiaceae</taxon>
        <taxon>Streptosporangium</taxon>
    </lineage>
</organism>
<dbReference type="Gene3D" id="3.40.50.300">
    <property type="entry name" value="P-loop containing nucleotide triphosphate hydrolases"/>
    <property type="match status" value="1"/>
</dbReference>
<evidence type="ECO:0000256" key="6">
    <source>
        <dbReference type="ARBA" id="ARBA00048178"/>
    </source>
</evidence>
<dbReference type="InterPro" id="IPR010488">
    <property type="entry name" value="Zeta_toxin_domain"/>
</dbReference>
<evidence type="ECO:0000256" key="3">
    <source>
        <dbReference type="ARBA" id="ARBA00022741"/>
    </source>
</evidence>
<evidence type="ECO:0000256" key="5">
    <source>
        <dbReference type="ARBA" id="ARBA00032897"/>
    </source>
</evidence>
<dbReference type="InterPro" id="IPR027417">
    <property type="entry name" value="P-loop_NTPase"/>
</dbReference>